<sequence length="166" mass="18703">MNQNISSDVESMNLLFTMREHTQTAQLEAQKLVDRLNTQRRNLSAPDIRNPYTHLTDRINYLSERISLNSRFKQAQLNAQPHIVAAKTESMYLPQLVAAPLLEVDNVVNATYLVDLRNTKGWLGSACLDVNALDEALLGEIINVLEAAAVPTLHFKRNQQGHPVFL</sequence>
<protein>
    <submittedName>
        <fullName evidence="1">Uncharacterized protein</fullName>
    </submittedName>
</protein>
<evidence type="ECO:0000313" key="2">
    <source>
        <dbReference type="Proteomes" id="UP001237642"/>
    </source>
</evidence>
<gene>
    <name evidence="1" type="ORF">POM88_020824</name>
</gene>
<dbReference type="AlphaFoldDB" id="A0AAD8MSB4"/>
<name>A0AAD8MSB4_9APIA</name>
<dbReference type="EMBL" id="JAUIZM010000005">
    <property type="protein sequence ID" value="KAK1383089.1"/>
    <property type="molecule type" value="Genomic_DNA"/>
</dbReference>
<accession>A0AAD8MSB4</accession>
<proteinExistence type="predicted"/>
<evidence type="ECO:0000313" key="1">
    <source>
        <dbReference type="EMBL" id="KAK1383089.1"/>
    </source>
</evidence>
<dbReference type="Proteomes" id="UP001237642">
    <property type="component" value="Unassembled WGS sequence"/>
</dbReference>
<organism evidence="1 2">
    <name type="scientific">Heracleum sosnowskyi</name>
    <dbReference type="NCBI Taxonomy" id="360622"/>
    <lineage>
        <taxon>Eukaryota</taxon>
        <taxon>Viridiplantae</taxon>
        <taxon>Streptophyta</taxon>
        <taxon>Embryophyta</taxon>
        <taxon>Tracheophyta</taxon>
        <taxon>Spermatophyta</taxon>
        <taxon>Magnoliopsida</taxon>
        <taxon>eudicotyledons</taxon>
        <taxon>Gunneridae</taxon>
        <taxon>Pentapetalae</taxon>
        <taxon>asterids</taxon>
        <taxon>campanulids</taxon>
        <taxon>Apiales</taxon>
        <taxon>Apiaceae</taxon>
        <taxon>Apioideae</taxon>
        <taxon>apioid superclade</taxon>
        <taxon>Tordylieae</taxon>
        <taxon>Tordyliinae</taxon>
        <taxon>Heracleum</taxon>
    </lineage>
</organism>
<reference evidence="1" key="1">
    <citation type="submission" date="2023-02" db="EMBL/GenBank/DDBJ databases">
        <title>Genome of toxic invasive species Heracleum sosnowskyi carries increased number of genes despite the absence of recent whole-genome duplications.</title>
        <authorList>
            <person name="Schelkunov M."/>
            <person name="Shtratnikova V."/>
            <person name="Makarenko M."/>
            <person name="Klepikova A."/>
            <person name="Omelchenko D."/>
            <person name="Novikova G."/>
            <person name="Obukhova E."/>
            <person name="Bogdanov V."/>
            <person name="Penin A."/>
            <person name="Logacheva M."/>
        </authorList>
    </citation>
    <scope>NUCLEOTIDE SEQUENCE</scope>
    <source>
        <strain evidence="1">Hsosn_3</strain>
        <tissue evidence="1">Leaf</tissue>
    </source>
</reference>
<reference evidence="1" key="2">
    <citation type="submission" date="2023-05" db="EMBL/GenBank/DDBJ databases">
        <authorList>
            <person name="Schelkunov M.I."/>
        </authorList>
    </citation>
    <scope>NUCLEOTIDE SEQUENCE</scope>
    <source>
        <strain evidence="1">Hsosn_3</strain>
        <tissue evidence="1">Leaf</tissue>
    </source>
</reference>
<comment type="caution">
    <text evidence="1">The sequence shown here is derived from an EMBL/GenBank/DDBJ whole genome shotgun (WGS) entry which is preliminary data.</text>
</comment>
<keyword evidence="2" id="KW-1185">Reference proteome</keyword>